<dbReference type="Proteomes" id="UP000003146">
    <property type="component" value="Unassembled WGS sequence"/>
</dbReference>
<accession>B3JGY8</accession>
<dbReference type="AlphaFoldDB" id="B3JGY8"/>
<dbReference type="EMBL" id="ABIY02000071">
    <property type="protein sequence ID" value="EDV01732.1"/>
    <property type="molecule type" value="Genomic_DNA"/>
</dbReference>
<proteinExistence type="predicted"/>
<reference evidence="1 2" key="1">
    <citation type="submission" date="2008-04" db="EMBL/GenBank/DDBJ databases">
        <title>Draft genome sequence of Bacteroides coprocola (DSM 17136).</title>
        <authorList>
            <person name="Sudarsanam P."/>
            <person name="Ley R."/>
            <person name="Guruge J."/>
            <person name="Turnbaugh P.J."/>
            <person name="Mahowald M."/>
            <person name="Liep D."/>
            <person name="Gordon J."/>
        </authorList>
    </citation>
    <scope>NUCLEOTIDE SEQUENCE [LARGE SCALE GENOMIC DNA]</scope>
    <source>
        <strain evidence="1 2">DSM 17136</strain>
    </source>
</reference>
<evidence type="ECO:0000313" key="1">
    <source>
        <dbReference type="EMBL" id="EDV01732.1"/>
    </source>
</evidence>
<organism evidence="1 2">
    <name type="scientific">Phocaeicola coprocola DSM 17136</name>
    <dbReference type="NCBI Taxonomy" id="470145"/>
    <lineage>
        <taxon>Bacteria</taxon>
        <taxon>Pseudomonadati</taxon>
        <taxon>Bacteroidota</taxon>
        <taxon>Bacteroidia</taxon>
        <taxon>Bacteroidales</taxon>
        <taxon>Bacteroidaceae</taxon>
        <taxon>Phocaeicola</taxon>
    </lineage>
</organism>
<dbReference type="STRING" id="470145.BACCOP_01144"/>
<gene>
    <name evidence="1" type="ORF">BACCOP_01144</name>
</gene>
<evidence type="ECO:0000313" key="2">
    <source>
        <dbReference type="Proteomes" id="UP000003146"/>
    </source>
</evidence>
<dbReference type="HOGENOM" id="CLU_3304561_0_0_10"/>
<comment type="caution">
    <text evidence="1">The sequence shown here is derived from an EMBL/GenBank/DDBJ whole genome shotgun (WGS) entry which is preliminary data.</text>
</comment>
<protein>
    <submittedName>
        <fullName evidence="1">Uncharacterized protein</fullName>
    </submittedName>
</protein>
<reference evidence="1 2" key="2">
    <citation type="submission" date="2008-04" db="EMBL/GenBank/DDBJ databases">
        <authorList>
            <person name="Fulton L."/>
            <person name="Clifton S."/>
            <person name="Fulton B."/>
            <person name="Xu J."/>
            <person name="Minx P."/>
            <person name="Pepin K.H."/>
            <person name="Johnson M."/>
            <person name="Thiruvilangam P."/>
            <person name="Bhonagiri V."/>
            <person name="Nash W.E."/>
            <person name="Mardis E.R."/>
            <person name="Wilson R.K."/>
        </authorList>
    </citation>
    <scope>NUCLEOTIDE SEQUENCE [LARGE SCALE GENOMIC DNA]</scope>
    <source>
        <strain evidence="1 2">DSM 17136</strain>
    </source>
</reference>
<name>B3JGY8_9BACT</name>
<sequence>MKEIIEAAYMSGFEPSSEDLTETALYEEAKAYLEKSIQY</sequence>